<dbReference type="EMBL" id="JH431351">
    <property type="status" value="NOT_ANNOTATED_CDS"/>
    <property type="molecule type" value="Genomic_DNA"/>
</dbReference>
<dbReference type="eggNOG" id="ENOG502QTJW">
    <property type="taxonomic scope" value="Eukaryota"/>
</dbReference>
<name>T1IRC9_STRMM</name>
<dbReference type="SUPFAM" id="SSF52540">
    <property type="entry name" value="P-loop containing nucleoside triphosphate hydrolases"/>
    <property type="match status" value="1"/>
</dbReference>
<dbReference type="PROSITE" id="PS50837">
    <property type="entry name" value="NACHT"/>
    <property type="match status" value="1"/>
</dbReference>
<evidence type="ECO:0000313" key="2">
    <source>
        <dbReference type="EnsemblMetazoa" id="SMAR003617-PA"/>
    </source>
</evidence>
<dbReference type="EnsemblMetazoa" id="SMAR003617-RA">
    <property type="protein sequence ID" value="SMAR003617-PA"/>
    <property type="gene ID" value="SMAR003617"/>
</dbReference>
<dbReference type="PhylomeDB" id="T1IRC9"/>
<evidence type="ECO:0000259" key="1">
    <source>
        <dbReference type="PROSITE" id="PS50837"/>
    </source>
</evidence>
<dbReference type="InterPro" id="IPR007111">
    <property type="entry name" value="NACHT_NTPase"/>
</dbReference>
<protein>
    <recommendedName>
        <fullName evidence="1">NACHT domain-containing protein</fullName>
    </recommendedName>
</protein>
<dbReference type="HOGENOM" id="CLU_297235_0_0_1"/>
<organism evidence="2 3">
    <name type="scientific">Strigamia maritima</name>
    <name type="common">European centipede</name>
    <name type="synonym">Geophilus maritimus</name>
    <dbReference type="NCBI Taxonomy" id="126957"/>
    <lineage>
        <taxon>Eukaryota</taxon>
        <taxon>Metazoa</taxon>
        <taxon>Ecdysozoa</taxon>
        <taxon>Arthropoda</taxon>
        <taxon>Myriapoda</taxon>
        <taxon>Chilopoda</taxon>
        <taxon>Pleurostigmophora</taxon>
        <taxon>Geophilomorpha</taxon>
        <taxon>Linotaeniidae</taxon>
        <taxon>Strigamia</taxon>
    </lineage>
</organism>
<dbReference type="Proteomes" id="UP000014500">
    <property type="component" value="Unassembled WGS sequence"/>
</dbReference>
<dbReference type="AlphaFoldDB" id="T1IRC9"/>
<reference evidence="2" key="2">
    <citation type="submission" date="2015-02" db="UniProtKB">
        <authorList>
            <consortium name="EnsemblMetazoa"/>
        </authorList>
    </citation>
    <scope>IDENTIFICATION</scope>
</reference>
<dbReference type="Pfam" id="PF05729">
    <property type="entry name" value="NACHT"/>
    <property type="match status" value="1"/>
</dbReference>
<reference evidence="3" key="1">
    <citation type="submission" date="2011-05" db="EMBL/GenBank/DDBJ databases">
        <authorList>
            <person name="Richards S.R."/>
            <person name="Qu J."/>
            <person name="Jiang H."/>
            <person name="Jhangiani S.N."/>
            <person name="Agravi P."/>
            <person name="Goodspeed R."/>
            <person name="Gross S."/>
            <person name="Mandapat C."/>
            <person name="Jackson L."/>
            <person name="Mathew T."/>
            <person name="Pu L."/>
            <person name="Thornton R."/>
            <person name="Saada N."/>
            <person name="Wilczek-Boney K.B."/>
            <person name="Lee S."/>
            <person name="Kovar C."/>
            <person name="Wu Y."/>
            <person name="Scherer S.E."/>
            <person name="Worley K.C."/>
            <person name="Muzny D.M."/>
            <person name="Gibbs R."/>
        </authorList>
    </citation>
    <scope>NUCLEOTIDE SEQUENCE</scope>
    <source>
        <strain evidence="3">Brora</strain>
    </source>
</reference>
<dbReference type="Gene3D" id="3.40.50.300">
    <property type="entry name" value="P-loop containing nucleotide triphosphate hydrolases"/>
    <property type="match status" value="1"/>
</dbReference>
<evidence type="ECO:0000313" key="3">
    <source>
        <dbReference type="Proteomes" id="UP000014500"/>
    </source>
</evidence>
<dbReference type="PANTHER" id="PTHR46844:SF1">
    <property type="entry name" value="SLR5058 PROTEIN"/>
    <property type="match status" value="1"/>
</dbReference>
<dbReference type="PANTHER" id="PTHR46844">
    <property type="entry name" value="SLR5058 PROTEIN"/>
    <property type="match status" value="1"/>
</dbReference>
<accession>T1IRC9</accession>
<dbReference type="InterPro" id="IPR027417">
    <property type="entry name" value="P-loop_NTPase"/>
</dbReference>
<keyword evidence="3" id="KW-1185">Reference proteome</keyword>
<feature type="domain" description="NACHT" evidence="1">
    <location>
        <begin position="141"/>
        <end position="256"/>
    </location>
</feature>
<sequence>MCAMENRQTNTAVECSLDRSDSSGNTSLNIDSAKTVNAPITYHLNKTTHIYNPMPDEKASTSKHDKGSCCKTINGGDKQCEVLKQKLQEHYSSLVLPNLSWMEEGRKLLIHEHFIQLELHESRKSIKIEEIFSSVVNKRPFRILIEGQPGFGKTTLAIKLTHDWATGKKYMSSFDLAFLIPLRELQNQSISNAIKQIGNRCECDDAVETVCRHKKTLLLILDGLDEISLEERPEIMKILFKQLYYDATVVVTCRTGLFALSKEERVQLFGSTNMQDDFSEKRIHILGVLSDEKKREFLERFMPQTTVETVIKNLALQWDLFSSPLLLMTLSVLLQEGEKIEEICTKRDLYKKLFNCLIQHSYKNRGREIDTDFDLFSISSTPNAIQDKIQKFGMLALQKILKSEFQFENDELSNEIYELGFLINHKALTLVKATNHYEALHLSIIEFAAANALWMQLNLNKSASTEEPYLTSIMNHFIQSFGTSLIMPFLASLMEDKLDYLLSLINSYSPWFSRYYDLSVAFFSECSPINISQSKHLVPFISSFMKMSDCQSNEKILEEILNHGIECGKIKKIVIDEKSKLEILTNEIKTRVEIRFKLKSNTKLSLFLQVPCESPQMMLHPIPFKRPLVQCLYFALSINCKECILQFQNYAKCTEFLELVTTEKTFDKIKYKQLKIEIRTKMEKQVVIKLLENNQLEYLNLKLEKQKQYSQFKSPSELDMSDFSLAAAKSNSLTCIELEGITIDLYDLTRGGMKKYTYIALVNCSLKCRRPLLTRHCCHNLVIHNLQILEGVIEMEPSVFYCNPAVINDLMSKYPTWTGFKSVKSFRTSHGLSGIDDVLLNPFIHLQTLYLNVYENVHLYDLANCIYVLPIVNLVIDNYISSDISHVFQHMNKLWSGKKTTIHDYKQFLYLRMSIIMNRHNHLNCSKDSNAAIGIKSIYQH</sequence>
<proteinExistence type="predicted"/>